<sequence length="304" mass="32712">RSALPYPLRLAVQVELVADSSSVEQVRRGVAFSAGGAAPGGNRWHWRDPDTGAALTAPEAAVETDGSLILLNWKIELPPDHAVELAWSLELEDNGAPLRAARLPPLLTPAVAGGPRLQRLMSTAISDLDALRMADARIPQDMFVAAGSPWYPTLLGRDALIAARMLLPVNRDLAAGTLRALAARQGTISNPETVEEPGKIVHEVRRQFTLLPPVYYDYYGSMDATPLWVCLLHDTWRSGLPDAEVAALLPHLEAALHWLGAVGDADGFLENLDETGDGSAHHGWKETPGAIRWHDGTPAKGPLV</sequence>
<keyword evidence="3" id="KW-1185">Reference proteome</keyword>
<evidence type="ECO:0000313" key="3">
    <source>
        <dbReference type="Proteomes" id="UP000523795"/>
    </source>
</evidence>
<comment type="caution">
    <text evidence="2">The sequence shown here is derived from an EMBL/GenBank/DDBJ whole genome shotgun (WGS) entry which is preliminary data.</text>
</comment>
<feature type="region of interest" description="Disordered" evidence="1">
    <location>
        <begin position="277"/>
        <end position="304"/>
    </location>
</feature>
<feature type="non-terminal residue" evidence="2">
    <location>
        <position position="1"/>
    </location>
</feature>
<dbReference type="InterPro" id="IPR012341">
    <property type="entry name" value="6hp_glycosidase-like_sf"/>
</dbReference>
<accession>A0ABX1JVD8</accession>
<name>A0ABX1JVD8_9MICC</name>
<protein>
    <submittedName>
        <fullName evidence="2">Amylo-alpha-1,6-glucosidase</fullName>
    </submittedName>
</protein>
<dbReference type="InterPro" id="IPR008928">
    <property type="entry name" value="6-hairpin_glycosidase_sf"/>
</dbReference>
<organism evidence="2 3">
    <name type="scientific">Arthrobacter deserti</name>
    <dbReference type="NCBI Taxonomy" id="1742687"/>
    <lineage>
        <taxon>Bacteria</taxon>
        <taxon>Bacillati</taxon>
        <taxon>Actinomycetota</taxon>
        <taxon>Actinomycetes</taxon>
        <taxon>Micrococcales</taxon>
        <taxon>Micrococcaceae</taxon>
        <taxon>Arthrobacter</taxon>
    </lineage>
</organism>
<dbReference type="Gene3D" id="1.50.10.10">
    <property type="match status" value="1"/>
</dbReference>
<evidence type="ECO:0000313" key="2">
    <source>
        <dbReference type="EMBL" id="NKX52294.1"/>
    </source>
</evidence>
<reference evidence="2 3" key="1">
    <citation type="submission" date="2020-04" db="EMBL/GenBank/DDBJ databases">
        <authorList>
            <person name="Liu S."/>
        </authorList>
    </citation>
    <scope>NUCLEOTIDE SEQUENCE [LARGE SCALE GENOMIC DNA]</scope>
    <source>
        <strain evidence="2 3">CGMCC 1.15091</strain>
    </source>
</reference>
<proteinExistence type="predicted"/>
<evidence type="ECO:0000256" key="1">
    <source>
        <dbReference type="SAM" id="MobiDB-lite"/>
    </source>
</evidence>
<dbReference type="EMBL" id="JAAZSR010000476">
    <property type="protein sequence ID" value="NKX52294.1"/>
    <property type="molecule type" value="Genomic_DNA"/>
</dbReference>
<dbReference type="SUPFAM" id="SSF48208">
    <property type="entry name" value="Six-hairpin glycosidases"/>
    <property type="match status" value="1"/>
</dbReference>
<feature type="non-terminal residue" evidence="2">
    <location>
        <position position="304"/>
    </location>
</feature>
<gene>
    <name evidence="2" type="ORF">HER39_17305</name>
</gene>
<dbReference type="Proteomes" id="UP000523795">
    <property type="component" value="Unassembled WGS sequence"/>
</dbReference>